<feature type="compositionally biased region" description="Polar residues" evidence="1">
    <location>
        <begin position="39"/>
        <end position="62"/>
    </location>
</feature>
<evidence type="ECO:0000256" key="1">
    <source>
        <dbReference type="SAM" id="MobiDB-lite"/>
    </source>
</evidence>
<proteinExistence type="predicted"/>
<evidence type="ECO:0000313" key="2">
    <source>
        <dbReference type="WBParaSite" id="GPUH_0000357901-mRNA-1"/>
    </source>
</evidence>
<name>A0A183D4D2_9BILA</name>
<protein>
    <submittedName>
        <fullName evidence="2">RanBD1 domain-containing protein</fullName>
    </submittedName>
</protein>
<dbReference type="WBParaSite" id="GPUH_0000357901-mRNA-1">
    <property type="protein sequence ID" value="GPUH_0000357901-mRNA-1"/>
    <property type="gene ID" value="GPUH_0000357901"/>
</dbReference>
<feature type="region of interest" description="Disordered" evidence="1">
    <location>
        <begin position="139"/>
        <end position="164"/>
    </location>
</feature>
<reference evidence="2" key="1">
    <citation type="submission" date="2016-06" db="UniProtKB">
        <authorList>
            <consortium name="WormBaseParasite"/>
        </authorList>
    </citation>
    <scope>IDENTIFICATION</scope>
</reference>
<feature type="region of interest" description="Disordered" evidence="1">
    <location>
        <begin position="1"/>
        <end position="62"/>
    </location>
</feature>
<accession>A0A183D4D2</accession>
<sequence>LPFAAPSQPIDVPNARKESSTIVVTSIAPPSVTPVHGTPYSTSISPVTNNDNDSKAQISTPESPGTAPFAFNLLAFQVGGVPVAGAGDFVPSARENSPGLPPIASAPALQKVPATMAASTTTVTSNHVYVVASATAPNLKQPEDATDSNLATAHPPTEGLPSEKTGLALNVNENEETYTKKLGFWYGKG</sequence>
<dbReference type="AlphaFoldDB" id="A0A183D4D2"/>
<organism evidence="2">
    <name type="scientific">Gongylonema pulchrum</name>
    <dbReference type="NCBI Taxonomy" id="637853"/>
    <lineage>
        <taxon>Eukaryota</taxon>
        <taxon>Metazoa</taxon>
        <taxon>Ecdysozoa</taxon>
        <taxon>Nematoda</taxon>
        <taxon>Chromadorea</taxon>
        <taxon>Rhabditida</taxon>
        <taxon>Spirurina</taxon>
        <taxon>Spiruromorpha</taxon>
        <taxon>Spiruroidea</taxon>
        <taxon>Gongylonematidae</taxon>
        <taxon>Gongylonema</taxon>
    </lineage>
</organism>